<keyword evidence="7 8" id="KW-0472">Membrane</keyword>
<evidence type="ECO:0000256" key="8">
    <source>
        <dbReference type="PROSITE-ProRule" id="PRU00282"/>
    </source>
</evidence>
<dbReference type="InterPro" id="IPR050391">
    <property type="entry name" value="Mito_Metabolite_Transporter"/>
</dbReference>
<accession>A0A7S2I890</accession>
<dbReference type="InterPro" id="IPR018108">
    <property type="entry name" value="MCP_transmembrane"/>
</dbReference>
<protein>
    <recommendedName>
        <fullName evidence="11">Mitochondrial carrier protein</fullName>
    </recommendedName>
</protein>
<evidence type="ECO:0000256" key="6">
    <source>
        <dbReference type="ARBA" id="ARBA00022989"/>
    </source>
</evidence>
<evidence type="ECO:0000256" key="4">
    <source>
        <dbReference type="ARBA" id="ARBA00022692"/>
    </source>
</evidence>
<name>A0A7S2I890_9STRA</name>
<dbReference type="SUPFAM" id="SSF103506">
    <property type="entry name" value="Mitochondrial carrier"/>
    <property type="match status" value="1"/>
</dbReference>
<keyword evidence="4 8" id="KW-0812">Transmembrane</keyword>
<dbReference type="EMBL" id="HBGV01016791">
    <property type="protein sequence ID" value="CAD9511609.1"/>
    <property type="molecule type" value="Transcribed_RNA"/>
</dbReference>
<evidence type="ECO:0000256" key="1">
    <source>
        <dbReference type="ARBA" id="ARBA00004141"/>
    </source>
</evidence>
<feature type="repeat" description="Solcar" evidence="8">
    <location>
        <begin position="205"/>
        <end position="292"/>
    </location>
</feature>
<dbReference type="InterPro" id="IPR023395">
    <property type="entry name" value="MCP_dom_sf"/>
</dbReference>
<evidence type="ECO:0000256" key="7">
    <source>
        <dbReference type="ARBA" id="ARBA00023136"/>
    </source>
</evidence>
<reference evidence="10" key="1">
    <citation type="submission" date="2021-01" db="EMBL/GenBank/DDBJ databases">
        <authorList>
            <person name="Corre E."/>
            <person name="Pelletier E."/>
            <person name="Niang G."/>
            <person name="Scheremetjew M."/>
            <person name="Finn R."/>
            <person name="Kale V."/>
            <person name="Holt S."/>
            <person name="Cochrane G."/>
            <person name="Meng A."/>
            <person name="Brown T."/>
            <person name="Cohen L."/>
        </authorList>
    </citation>
    <scope>NUCLEOTIDE SEQUENCE</scope>
    <source>
        <strain evidence="10">CCMP826</strain>
    </source>
</reference>
<keyword evidence="3 9" id="KW-0813">Transport</keyword>
<proteinExistence type="inferred from homology"/>
<gene>
    <name evidence="10" type="ORF">HTAM1171_LOCUS10292</name>
</gene>
<evidence type="ECO:0008006" key="11">
    <source>
        <dbReference type="Google" id="ProtNLM"/>
    </source>
</evidence>
<keyword evidence="6" id="KW-1133">Transmembrane helix</keyword>
<dbReference type="PROSITE" id="PS50920">
    <property type="entry name" value="SOLCAR"/>
    <property type="match status" value="3"/>
</dbReference>
<evidence type="ECO:0000256" key="9">
    <source>
        <dbReference type="RuleBase" id="RU000488"/>
    </source>
</evidence>
<evidence type="ECO:0000256" key="3">
    <source>
        <dbReference type="ARBA" id="ARBA00022448"/>
    </source>
</evidence>
<feature type="repeat" description="Solcar" evidence="8">
    <location>
        <begin position="111"/>
        <end position="195"/>
    </location>
</feature>
<feature type="repeat" description="Solcar" evidence="8">
    <location>
        <begin position="22"/>
        <end position="103"/>
    </location>
</feature>
<comment type="similarity">
    <text evidence="2 9">Belongs to the mitochondrial carrier (TC 2.A.29) family.</text>
</comment>
<comment type="subcellular location">
    <subcellularLocation>
        <location evidence="1">Membrane</location>
        <topology evidence="1">Multi-pass membrane protein</topology>
    </subcellularLocation>
</comment>
<dbReference type="AlphaFoldDB" id="A0A7S2I890"/>
<dbReference type="Gene3D" id="1.50.40.10">
    <property type="entry name" value="Mitochondrial carrier domain"/>
    <property type="match status" value="1"/>
</dbReference>
<evidence type="ECO:0000256" key="5">
    <source>
        <dbReference type="ARBA" id="ARBA00022737"/>
    </source>
</evidence>
<dbReference type="GO" id="GO:0016020">
    <property type="term" value="C:membrane"/>
    <property type="evidence" value="ECO:0007669"/>
    <property type="project" value="UniProtKB-SubCell"/>
</dbReference>
<evidence type="ECO:0000256" key="2">
    <source>
        <dbReference type="ARBA" id="ARBA00006375"/>
    </source>
</evidence>
<evidence type="ECO:0000313" key="10">
    <source>
        <dbReference type="EMBL" id="CAD9511609.1"/>
    </source>
</evidence>
<dbReference type="PANTHER" id="PTHR45618">
    <property type="entry name" value="MITOCHONDRIAL DICARBOXYLATE CARRIER-RELATED"/>
    <property type="match status" value="1"/>
</dbReference>
<keyword evidence="5" id="KW-0677">Repeat</keyword>
<dbReference type="Pfam" id="PF00153">
    <property type="entry name" value="Mito_carr"/>
    <property type="match status" value="3"/>
</dbReference>
<sequence>MSLSSQQKVTATSPTMGELTKPTLIQSTVLGGTAAMFAVNFTHPIELVKTRVQVSHDGIIKTCSATMRNEGIAAFWKGIPWAYCREGSYTAIRLGAYAPVRDAIGAGSPDAPILMKFLAGAITGAVGSVAGNPFDVLKTLSQTNKGTSKPLMTLVGQMYSDQGVKGFYRGVEVNVMRACVLNATKMGVYDIAKGKVVDSTGWTRKDPRTAFFSSFLAGFFMTCTVAPFDRIRTNLMNQPTDKKIYNGLTDCFVKTVKEEGVLSLWRGFIPIWARFAPMATLQLLTIEFLYDACGFKSI</sequence>
<organism evidence="10">
    <name type="scientific">Helicotheca tamesis</name>
    <dbReference type="NCBI Taxonomy" id="374047"/>
    <lineage>
        <taxon>Eukaryota</taxon>
        <taxon>Sar</taxon>
        <taxon>Stramenopiles</taxon>
        <taxon>Ochrophyta</taxon>
        <taxon>Bacillariophyta</taxon>
        <taxon>Mediophyceae</taxon>
        <taxon>Lithodesmiophycidae</taxon>
        <taxon>Lithodesmiales</taxon>
        <taxon>Lithodesmiaceae</taxon>
        <taxon>Helicotheca</taxon>
    </lineage>
</organism>